<dbReference type="OrthoDB" id="3225083at2"/>
<dbReference type="RefSeq" id="WP_108343663.1">
    <property type="nucleotide sequence ID" value="NZ_PYXZ01000002.1"/>
</dbReference>
<dbReference type="InterPro" id="IPR036390">
    <property type="entry name" value="WH_DNA-bd_sf"/>
</dbReference>
<dbReference type="InterPro" id="IPR036388">
    <property type="entry name" value="WH-like_DNA-bd_sf"/>
</dbReference>
<dbReference type="InterPro" id="IPR000600">
    <property type="entry name" value="ROK"/>
</dbReference>
<evidence type="ECO:0000256" key="1">
    <source>
        <dbReference type="ARBA" id="ARBA00006479"/>
    </source>
</evidence>
<keyword evidence="2" id="KW-0808">Transferase</keyword>
<dbReference type="PANTHER" id="PTHR18964">
    <property type="entry name" value="ROK (REPRESSOR, ORF, KINASE) FAMILY"/>
    <property type="match status" value="1"/>
</dbReference>
<dbReference type="InterPro" id="IPR043129">
    <property type="entry name" value="ATPase_NBD"/>
</dbReference>
<dbReference type="SUPFAM" id="SSF53067">
    <property type="entry name" value="Actin-like ATPase domain"/>
    <property type="match status" value="1"/>
</dbReference>
<comment type="caution">
    <text evidence="2">The sequence shown here is derived from an EMBL/GenBank/DDBJ whole genome shotgun (WGS) entry which is preliminary data.</text>
</comment>
<proteinExistence type="inferred from homology"/>
<dbReference type="SUPFAM" id="SSF46785">
    <property type="entry name" value="Winged helix' DNA-binding domain"/>
    <property type="match status" value="1"/>
</dbReference>
<reference evidence="2 3" key="1">
    <citation type="submission" date="2018-03" db="EMBL/GenBank/DDBJ databases">
        <authorList>
            <person name="Keele B.F."/>
        </authorList>
    </citation>
    <scope>NUCLEOTIDE SEQUENCE [LARGE SCALE GENOMIC DNA]</scope>
    <source>
        <strain evidence="2 3">IB-3</strain>
    </source>
</reference>
<dbReference type="Gene3D" id="3.30.420.40">
    <property type="match status" value="2"/>
</dbReference>
<dbReference type="PANTHER" id="PTHR18964:SF149">
    <property type="entry name" value="BIFUNCTIONAL UDP-N-ACETYLGLUCOSAMINE 2-EPIMERASE_N-ACETYLMANNOSAMINE KINASE"/>
    <property type="match status" value="1"/>
</dbReference>
<keyword evidence="2" id="KW-0418">Kinase</keyword>
<accession>A0A2R7YZL5</accession>
<dbReference type="AlphaFoldDB" id="A0A2R7YZL5"/>
<dbReference type="GO" id="GO:0016301">
    <property type="term" value="F:kinase activity"/>
    <property type="evidence" value="ECO:0007669"/>
    <property type="project" value="UniProtKB-KW"/>
</dbReference>
<protein>
    <submittedName>
        <fullName evidence="2">Sugar kinase</fullName>
    </submittedName>
</protein>
<keyword evidence="3" id="KW-1185">Reference proteome</keyword>
<dbReference type="CDD" id="cd24076">
    <property type="entry name" value="ASKHA_ATPase_ROK_BsXylR-like"/>
    <property type="match status" value="1"/>
</dbReference>
<organism evidence="2 3">
    <name type="scientific">Nocardioides currus</name>
    <dbReference type="NCBI Taxonomy" id="2133958"/>
    <lineage>
        <taxon>Bacteria</taxon>
        <taxon>Bacillati</taxon>
        <taxon>Actinomycetota</taxon>
        <taxon>Actinomycetes</taxon>
        <taxon>Propionibacteriales</taxon>
        <taxon>Nocardioidaceae</taxon>
        <taxon>Nocardioides</taxon>
    </lineage>
</organism>
<dbReference type="Proteomes" id="UP000244867">
    <property type="component" value="Unassembled WGS sequence"/>
</dbReference>
<name>A0A2R7YZL5_9ACTN</name>
<comment type="similarity">
    <text evidence="1">Belongs to the ROK (NagC/XylR) family.</text>
</comment>
<dbReference type="Gene3D" id="1.10.10.10">
    <property type="entry name" value="Winged helix-like DNA-binding domain superfamily/Winged helix DNA-binding domain"/>
    <property type="match status" value="1"/>
</dbReference>
<gene>
    <name evidence="2" type="ORF">C7S10_06855</name>
</gene>
<sequence>MSPQRRSGLGTNQEAIRRHNLGTLLRHVHGAGQISRAELTTLMGLNRSTIAGLVGELESLGISERATAPEGARQGAGRPSAGVRIAQDGPYVIAVDLGVDRAVVARVGLGGQVLQRAQAPVSSDGEAWQVGAAVAALIRAVVEDVPGSSSLVGIGISVPGLVRRSDGLVRLAPNLEWHDVSFGGIVLAALGLDIPVSIANDADLGALAEHTRGAGVGVDDLIYVSGNVGVGAGVIAGGHRLEGAGGYAGEVGHLRFNPDGRPCHCGNQGCWETEVGAHAIAEAIQCPAAKVAQLDEVLDGFDQASPELRATGTALGQGLASIVNSFNPQLVVLGGYFRSLYRLVSTEVNAGLADRALPAPLESVTLALPGLGADSALLGAAEIALEPLFVDPVAALGTALDDVQARLAG</sequence>
<dbReference type="EMBL" id="PYXZ01000002">
    <property type="protein sequence ID" value="PUA81781.1"/>
    <property type="molecule type" value="Genomic_DNA"/>
</dbReference>
<evidence type="ECO:0000313" key="2">
    <source>
        <dbReference type="EMBL" id="PUA81781.1"/>
    </source>
</evidence>
<dbReference type="Pfam" id="PF00480">
    <property type="entry name" value="ROK"/>
    <property type="match status" value="1"/>
</dbReference>
<evidence type="ECO:0000313" key="3">
    <source>
        <dbReference type="Proteomes" id="UP000244867"/>
    </source>
</evidence>